<proteinExistence type="predicted"/>
<evidence type="ECO:0000256" key="1">
    <source>
        <dbReference type="SAM" id="Coils"/>
    </source>
</evidence>
<dbReference type="PANTHER" id="PTHR35992:SF1">
    <property type="entry name" value="CYTOMATRIX PROTEIN-LIKE PROTEIN"/>
    <property type="match status" value="1"/>
</dbReference>
<dbReference type="PANTHER" id="PTHR35992">
    <property type="entry name" value="CYTOMATRIX PROTEIN-LIKE PROTEIN"/>
    <property type="match status" value="1"/>
</dbReference>
<dbReference type="EnsemblPlants" id="Solyc04g081450.3.1">
    <property type="protein sequence ID" value="Solyc04g081450.3.1"/>
    <property type="gene ID" value="Solyc04g081450.3"/>
</dbReference>
<evidence type="ECO:0000256" key="2">
    <source>
        <dbReference type="SAM" id="MobiDB-lite"/>
    </source>
</evidence>
<keyword evidence="4" id="KW-1185">Reference proteome</keyword>
<sequence length="359" mass="41116">MAKSKKPKNSSDREKWNKVFNALVHMLTSQQTQLESLAKERMILEDRIKLQNDRWVSDIHRFQEQIYEMRKNFTIQEMERMLEVAKSEFVVGLKQRDVAVFQRKLENADGELADFREWFDYLSQRCSEPNDVPNAATNEKSETRKKAWEDEVRRLKTENEKLTSEKNSEISALLAEKNFIWNQFNKLEHDMTEQLRRKCTELEHANGKIQAFTRNIEELQLSNADKDNTIAMLRSQLDNTTATLRSQMAKLESDSVTKSGEISKLSTELVLLKKCRSASVTPVLRRSTTGSGPSKSGGTSRGTDQRNITVKVEKQSSQALEKGQRSSKRKAGNSILSAPNLFTSSFKVPKLKMSSPCVT</sequence>
<dbReference type="InParanoid" id="A0A3Q7H3E9"/>
<dbReference type="OrthoDB" id="1921280at2759"/>
<feature type="coiled-coil region" evidence="1">
    <location>
        <begin position="27"/>
        <end position="54"/>
    </location>
</feature>
<dbReference type="STRING" id="4081.A0A3Q7H3E9"/>
<feature type="region of interest" description="Disordered" evidence="2">
    <location>
        <begin position="282"/>
        <end position="334"/>
    </location>
</feature>
<keyword evidence="1" id="KW-0175">Coiled coil</keyword>
<feature type="coiled-coil region" evidence="1">
    <location>
        <begin position="138"/>
        <end position="172"/>
    </location>
</feature>
<organism evidence="3">
    <name type="scientific">Solanum lycopersicum</name>
    <name type="common">Tomato</name>
    <name type="synonym">Lycopersicon esculentum</name>
    <dbReference type="NCBI Taxonomy" id="4081"/>
    <lineage>
        <taxon>Eukaryota</taxon>
        <taxon>Viridiplantae</taxon>
        <taxon>Streptophyta</taxon>
        <taxon>Embryophyta</taxon>
        <taxon>Tracheophyta</taxon>
        <taxon>Spermatophyta</taxon>
        <taxon>Magnoliopsida</taxon>
        <taxon>eudicotyledons</taxon>
        <taxon>Gunneridae</taxon>
        <taxon>Pentapetalae</taxon>
        <taxon>asterids</taxon>
        <taxon>lamiids</taxon>
        <taxon>Solanales</taxon>
        <taxon>Solanaceae</taxon>
        <taxon>Solanoideae</taxon>
        <taxon>Solaneae</taxon>
        <taxon>Solanum</taxon>
        <taxon>Solanum subgen. Lycopersicon</taxon>
    </lineage>
</organism>
<reference evidence="3" key="1">
    <citation type="journal article" date="2012" name="Nature">
        <title>The tomato genome sequence provides insights into fleshy fruit evolution.</title>
        <authorList>
            <consortium name="Tomato Genome Consortium"/>
        </authorList>
    </citation>
    <scope>NUCLEOTIDE SEQUENCE [LARGE SCALE GENOMIC DNA]</scope>
    <source>
        <strain evidence="3">cv. Heinz 1706</strain>
    </source>
</reference>
<accession>A0A3Q7H3E9</accession>
<dbReference type="SMR" id="A0A3Q7H3E9"/>
<dbReference type="KEGG" id="sly:101263111"/>
<evidence type="ECO:0000313" key="4">
    <source>
        <dbReference type="Proteomes" id="UP000004994"/>
    </source>
</evidence>
<dbReference type="RefSeq" id="XP_004238359.1">
    <property type="nucleotide sequence ID" value="XM_004238311.4"/>
</dbReference>
<evidence type="ECO:0000313" key="3">
    <source>
        <dbReference type="EnsemblPlants" id="Solyc04g081450.3.1"/>
    </source>
</evidence>
<dbReference type="PaxDb" id="4081-Solyc04g081450.2.1"/>
<feature type="compositionally biased region" description="Low complexity" evidence="2">
    <location>
        <begin position="285"/>
        <end position="302"/>
    </location>
</feature>
<dbReference type="AlphaFoldDB" id="A0A3Q7H3E9"/>
<dbReference type="Proteomes" id="UP000004994">
    <property type="component" value="Chromosome 4"/>
</dbReference>
<dbReference type="FunCoup" id="A0A3Q7H3E9">
    <property type="interactions" value="478"/>
</dbReference>
<dbReference type="GeneID" id="101263111"/>
<gene>
    <name evidence="3" type="primary">LOC101263111</name>
</gene>
<name>A0A3Q7H3E9_SOLLC</name>
<protein>
    <submittedName>
        <fullName evidence="3">Uncharacterized protein</fullName>
    </submittedName>
</protein>
<dbReference type="OMA" id="QHENWIS"/>
<reference evidence="3" key="2">
    <citation type="submission" date="2019-01" db="UniProtKB">
        <authorList>
            <consortium name="EnsemblPlants"/>
        </authorList>
    </citation>
    <scope>IDENTIFICATION</scope>
    <source>
        <strain evidence="3">cv. Heinz 1706</strain>
    </source>
</reference>
<dbReference type="Gramene" id="Solyc04g081450.3.1">
    <property type="protein sequence ID" value="Solyc04g081450.3.1"/>
    <property type="gene ID" value="Solyc04g081450.3"/>
</dbReference>